<dbReference type="SMART" id="SM00252">
    <property type="entry name" value="SH2"/>
    <property type="match status" value="1"/>
</dbReference>
<dbReference type="InterPro" id="IPR036860">
    <property type="entry name" value="SH2_dom_sf"/>
</dbReference>
<gene>
    <name evidence="5" type="ORF">GPM918_LOCUS10155</name>
    <name evidence="6" type="ORF">SRO942_LOCUS10156</name>
</gene>
<evidence type="ECO:0000313" key="5">
    <source>
        <dbReference type="EMBL" id="CAF0930509.1"/>
    </source>
</evidence>
<dbReference type="EMBL" id="CAJOBC010001971">
    <property type="protein sequence ID" value="CAF3708527.1"/>
    <property type="molecule type" value="Genomic_DNA"/>
</dbReference>
<dbReference type="AlphaFoldDB" id="A0A814BM75"/>
<dbReference type="Pfam" id="PF00017">
    <property type="entry name" value="SH2"/>
    <property type="match status" value="1"/>
</dbReference>
<feature type="region of interest" description="Disordered" evidence="3">
    <location>
        <begin position="278"/>
        <end position="318"/>
    </location>
</feature>
<protein>
    <recommendedName>
        <fullName evidence="4">SH2 domain-containing protein</fullName>
    </recommendedName>
</protein>
<dbReference type="PROSITE" id="PS50001">
    <property type="entry name" value="SH2"/>
    <property type="match status" value="1"/>
</dbReference>
<feature type="compositionally biased region" description="Low complexity" evidence="3">
    <location>
        <begin position="286"/>
        <end position="315"/>
    </location>
</feature>
<organism evidence="5 7">
    <name type="scientific">Didymodactylos carnosus</name>
    <dbReference type="NCBI Taxonomy" id="1234261"/>
    <lineage>
        <taxon>Eukaryota</taxon>
        <taxon>Metazoa</taxon>
        <taxon>Spiralia</taxon>
        <taxon>Gnathifera</taxon>
        <taxon>Rotifera</taxon>
        <taxon>Eurotatoria</taxon>
        <taxon>Bdelloidea</taxon>
        <taxon>Philodinida</taxon>
        <taxon>Philodinidae</taxon>
        <taxon>Didymodactylos</taxon>
    </lineage>
</organism>
<dbReference type="InterPro" id="IPR000980">
    <property type="entry name" value="SH2"/>
</dbReference>
<dbReference type="Proteomes" id="UP000663829">
    <property type="component" value="Unassembled WGS sequence"/>
</dbReference>
<dbReference type="PRINTS" id="PR00401">
    <property type="entry name" value="SH2DOMAIN"/>
</dbReference>
<dbReference type="Gene3D" id="3.30.505.10">
    <property type="entry name" value="SH2 domain"/>
    <property type="match status" value="1"/>
</dbReference>
<name>A0A814BM75_9BILA</name>
<dbReference type="SUPFAM" id="SSF55550">
    <property type="entry name" value="SH2 domain"/>
    <property type="match status" value="1"/>
</dbReference>
<evidence type="ECO:0000313" key="7">
    <source>
        <dbReference type="Proteomes" id="UP000663829"/>
    </source>
</evidence>
<dbReference type="InterPro" id="IPR051846">
    <property type="entry name" value="SH2_domain_adapters"/>
</dbReference>
<dbReference type="PANTHER" id="PTHR15127:SF32">
    <property type="entry name" value="HEAVYWEIGHT, ISOFORM A"/>
    <property type="match status" value="1"/>
</dbReference>
<accession>A0A814BM75</accession>
<dbReference type="Proteomes" id="UP000681722">
    <property type="component" value="Unassembled WGS sequence"/>
</dbReference>
<dbReference type="EMBL" id="CAJNOQ010001971">
    <property type="protein sequence ID" value="CAF0930509.1"/>
    <property type="molecule type" value="Genomic_DNA"/>
</dbReference>
<feature type="region of interest" description="Disordered" evidence="3">
    <location>
        <begin position="170"/>
        <end position="209"/>
    </location>
</feature>
<evidence type="ECO:0000256" key="1">
    <source>
        <dbReference type="ARBA" id="ARBA00022999"/>
    </source>
</evidence>
<evidence type="ECO:0000256" key="3">
    <source>
        <dbReference type="SAM" id="MobiDB-lite"/>
    </source>
</evidence>
<evidence type="ECO:0000259" key="4">
    <source>
        <dbReference type="PROSITE" id="PS50001"/>
    </source>
</evidence>
<dbReference type="OrthoDB" id="5914531at2759"/>
<evidence type="ECO:0000256" key="2">
    <source>
        <dbReference type="PROSITE-ProRule" id="PRU00191"/>
    </source>
</evidence>
<feature type="domain" description="SH2" evidence="4">
    <location>
        <begin position="478"/>
        <end position="573"/>
    </location>
</feature>
<keyword evidence="7" id="KW-1185">Reference proteome</keyword>
<proteinExistence type="predicted"/>
<comment type="caution">
    <text evidence="5">The sequence shown here is derived from an EMBL/GenBank/DDBJ whole genome shotgun (WGS) entry which is preliminary data.</text>
</comment>
<sequence length="582" mass="64803">MPCILEYGDPQDALIENNQENTFKQQNIDSYREPINSINNDSTKLIDFVFNSKHQDFVRNPPSPMSTTVTQSITNSRTFSKHPCTEEPVSYCAPWDLKSQEEKLKLLTNNHQQQKQSSPSSPAHTNLITQKLSNDTSSTFRQQNIAESKQQQLQQSISLSANALLHPEISNSSSSINNSNKFHRTRSARTSKKSLQIQSQPPVPPLPPGGLKTTCHCGVGNEIDPSLKKIAFCLNAHALRCTDTSRSFIFSSSTDKPQQIQTQPLTVKVDTSLVIENKQQQSPLQSKSNTSTLSTTSSISPMPNNSSSSNDSFSNKTQTATIPEPLSFEAALLKFKRLSSTRSTVSSSSSLKHDQQYRTNNNDISYERPWDAMQTSLIGSLTSPTTTNGALLKNTIHTENDLKFKRETSSPPMQIMSGVRTSCTNGKCCNTNNVHQAATIVETNKTSFRGRCSSPSLITKTVENNTTDNDLPIDRYFWYHYSLSRRKAETLLYNRPCGSFLVRQSESGNKDDYSLSIRTASGCVHMRICSNNGVYILGQCSHPFSTVPRMIEYYSQCEVPIKGVQHVKLAGPVFRSPEDDLL</sequence>
<keyword evidence="1 2" id="KW-0727">SH2 domain</keyword>
<dbReference type="GO" id="GO:0001784">
    <property type="term" value="F:phosphotyrosine residue binding"/>
    <property type="evidence" value="ECO:0007669"/>
    <property type="project" value="TreeGrafter"/>
</dbReference>
<reference evidence="5" key="1">
    <citation type="submission" date="2021-02" db="EMBL/GenBank/DDBJ databases">
        <authorList>
            <person name="Nowell W R."/>
        </authorList>
    </citation>
    <scope>NUCLEOTIDE SEQUENCE</scope>
</reference>
<feature type="compositionally biased region" description="Low complexity" evidence="3">
    <location>
        <begin position="170"/>
        <end position="180"/>
    </location>
</feature>
<evidence type="ECO:0000313" key="6">
    <source>
        <dbReference type="EMBL" id="CAF3708527.1"/>
    </source>
</evidence>
<feature type="compositionally biased region" description="Basic residues" evidence="3">
    <location>
        <begin position="181"/>
        <end position="192"/>
    </location>
</feature>
<dbReference type="PANTHER" id="PTHR15127">
    <property type="entry name" value="HEAVYWEIGHT, ISOFORM A"/>
    <property type="match status" value="1"/>
</dbReference>